<evidence type="ECO:0000259" key="4">
    <source>
        <dbReference type="PROSITE" id="PS00662"/>
    </source>
</evidence>
<comment type="similarity">
    <text evidence="1">Belongs to the GSP E family.</text>
</comment>
<proteinExistence type="inferred from homology"/>
<dbReference type="GO" id="GO:0005524">
    <property type="term" value="F:ATP binding"/>
    <property type="evidence" value="ECO:0007669"/>
    <property type="project" value="UniProtKB-KW"/>
</dbReference>
<keyword evidence="3" id="KW-0067">ATP-binding</keyword>
<dbReference type="SUPFAM" id="SSF52540">
    <property type="entry name" value="P-loop containing nucleoside triphosphate hydrolases"/>
    <property type="match status" value="1"/>
</dbReference>
<dbReference type="FunFam" id="3.40.50.300:FF:000398">
    <property type="entry name" value="Type IV pilus assembly ATPase PilB"/>
    <property type="match status" value="1"/>
</dbReference>
<keyword evidence="2" id="KW-0547">Nucleotide-binding</keyword>
<reference evidence="5 6" key="1">
    <citation type="submission" date="2017-10" db="EMBL/GenBank/DDBJ databases">
        <title>Sedimentibacterium mangrovi gen. nov., sp. nov., a novel member of family Phyllobacteriacea isolated from mangrove sediment.</title>
        <authorList>
            <person name="Liao H."/>
            <person name="Tian Y."/>
        </authorList>
    </citation>
    <scope>NUCLEOTIDE SEQUENCE [LARGE SCALE GENOMIC DNA]</scope>
    <source>
        <strain evidence="5 6">X9-2-2</strain>
    </source>
</reference>
<dbReference type="GO" id="GO:0005886">
    <property type="term" value="C:plasma membrane"/>
    <property type="evidence" value="ECO:0007669"/>
    <property type="project" value="TreeGrafter"/>
</dbReference>
<dbReference type="GO" id="GO:0016887">
    <property type="term" value="F:ATP hydrolysis activity"/>
    <property type="evidence" value="ECO:0007669"/>
    <property type="project" value="TreeGrafter"/>
</dbReference>
<dbReference type="InterPro" id="IPR027417">
    <property type="entry name" value="P-loop_NTPase"/>
</dbReference>
<sequence length="576" mass="62600">MQMGPANTLQHFLHSLVERDLLDLDTAEKLAGSEKPETEVRYVHLKRLVETGTISAPDLARFLGEQFGLPVETDITPASFRPEPDALAGTFMLENRLVAGHKLPLAPEADPENPPFTLLTSNPFGTAAIRSAIKAIGRQTIVALAPLDDLDILLEAQRYGPSDSAASAAESARRNRPALEMLLDLASGTPVVAIVNELLEQAIDLRATDIHLEPNGEGLGVRYRVDGVLRKMPDRPAEFANAIVSRIKVLAKLDIAEKRKPQDGAVRLDIHRSDIDLRISTLPTSDGESVVIRLLDRSARLSTLDRMGMSPDDLARVRQLLDHPYGMIAVTGPTGSGKTTTLATALSQLNDVGKKIVTIEDPIEYRLKNVVQAQVHPEIGLTFAAAIRSFLRQDPDIIMVGEIRDTETAKAAVQASQTGHLLLTTLHANTAVSGLTRLQDLGVENYMIASNLRGIIAQRLVRVLCPACKKEQAISAADLAGDARYRVFGFVEGERVFRAHGCSRCAGTGYKGRTPVFEVFMITDEIAQAIGNRASQLDLRDLAMAAGMTTIPQDARRRCAEGITSPEEIFRVAAYL</sequence>
<dbReference type="PANTHER" id="PTHR30258">
    <property type="entry name" value="TYPE II SECRETION SYSTEM PROTEIN GSPE-RELATED"/>
    <property type="match status" value="1"/>
</dbReference>
<protein>
    <submittedName>
        <fullName evidence="5">General secretion pathway protein GspE</fullName>
    </submittedName>
</protein>
<organism evidence="5 6">
    <name type="scientific">Zhengella mangrovi</name>
    <dbReference type="NCBI Taxonomy" id="1982044"/>
    <lineage>
        <taxon>Bacteria</taxon>
        <taxon>Pseudomonadati</taxon>
        <taxon>Pseudomonadota</taxon>
        <taxon>Alphaproteobacteria</taxon>
        <taxon>Hyphomicrobiales</taxon>
        <taxon>Notoacmeibacteraceae</taxon>
        <taxon>Zhengella</taxon>
    </lineage>
</organism>
<dbReference type="Gene3D" id="3.30.450.90">
    <property type="match status" value="1"/>
</dbReference>
<accession>A0A2G1QJ96</accession>
<dbReference type="SMART" id="SM00382">
    <property type="entry name" value="AAA"/>
    <property type="match status" value="1"/>
</dbReference>
<dbReference type="PANTHER" id="PTHR30258:SF2">
    <property type="entry name" value="COMG OPERON PROTEIN 1"/>
    <property type="match status" value="1"/>
</dbReference>
<dbReference type="OrthoDB" id="9804785at2"/>
<dbReference type="PROSITE" id="PS00662">
    <property type="entry name" value="T2SP_E"/>
    <property type="match status" value="1"/>
</dbReference>
<dbReference type="InterPro" id="IPR001482">
    <property type="entry name" value="T2SS/T4SS_dom"/>
</dbReference>
<dbReference type="CDD" id="cd01129">
    <property type="entry name" value="PulE-GspE-like"/>
    <property type="match status" value="1"/>
</dbReference>
<evidence type="ECO:0000256" key="1">
    <source>
        <dbReference type="ARBA" id="ARBA00006611"/>
    </source>
</evidence>
<dbReference type="InterPro" id="IPR037257">
    <property type="entry name" value="T2SS_E_N_sf"/>
</dbReference>
<dbReference type="Gene3D" id="3.40.50.300">
    <property type="entry name" value="P-loop containing nucleotide triphosphate hydrolases"/>
    <property type="match status" value="1"/>
</dbReference>
<evidence type="ECO:0000313" key="6">
    <source>
        <dbReference type="Proteomes" id="UP000221168"/>
    </source>
</evidence>
<dbReference type="SUPFAM" id="SSF160246">
    <property type="entry name" value="EspE N-terminal domain-like"/>
    <property type="match status" value="1"/>
</dbReference>
<dbReference type="EMBL" id="PDVP01000014">
    <property type="protein sequence ID" value="PHP65582.1"/>
    <property type="molecule type" value="Genomic_DNA"/>
</dbReference>
<evidence type="ECO:0000313" key="5">
    <source>
        <dbReference type="EMBL" id="PHP65582.1"/>
    </source>
</evidence>
<evidence type="ECO:0000256" key="2">
    <source>
        <dbReference type="ARBA" id="ARBA00022741"/>
    </source>
</evidence>
<dbReference type="Pfam" id="PF00437">
    <property type="entry name" value="T2SSE"/>
    <property type="match status" value="1"/>
</dbReference>
<name>A0A2G1QJ96_9HYPH</name>
<dbReference type="Proteomes" id="UP000221168">
    <property type="component" value="Unassembled WGS sequence"/>
</dbReference>
<keyword evidence="6" id="KW-1185">Reference proteome</keyword>
<dbReference type="AlphaFoldDB" id="A0A2G1QJ96"/>
<evidence type="ECO:0000256" key="3">
    <source>
        <dbReference type="ARBA" id="ARBA00022840"/>
    </source>
</evidence>
<feature type="domain" description="Bacterial type II secretion system protein E" evidence="4">
    <location>
        <begin position="391"/>
        <end position="405"/>
    </location>
</feature>
<comment type="caution">
    <text evidence="5">The sequence shown here is derived from an EMBL/GenBank/DDBJ whole genome shotgun (WGS) entry which is preliminary data.</text>
</comment>
<dbReference type="InterPro" id="IPR003593">
    <property type="entry name" value="AAA+_ATPase"/>
</dbReference>
<gene>
    <name evidence="5" type="ORF">CSC94_18490</name>
</gene>